<dbReference type="InterPro" id="IPR013320">
    <property type="entry name" value="ConA-like_dom_sf"/>
</dbReference>
<comment type="caution">
    <text evidence="2">The sequence shown here is derived from an EMBL/GenBank/DDBJ whole genome shotgun (WGS) entry which is preliminary data.</text>
</comment>
<dbReference type="Pfam" id="PF07995">
    <property type="entry name" value="GSDH"/>
    <property type="match status" value="1"/>
</dbReference>
<keyword evidence="3" id="KW-1185">Reference proteome</keyword>
<dbReference type="InterPro" id="IPR011041">
    <property type="entry name" value="Quinoprot_gluc/sorb_DH_b-prop"/>
</dbReference>
<dbReference type="SUPFAM" id="SSF50952">
    <property type="entry name" value="Soluble quinoprotein glucose dehydrogenase"/>
    <property type="match status" value="1"/>
</dbReference>
<dbReference type="PANTHER" id="PTHR19328:SF75">
    <property type="entry name" value="ALDOSE SUGAR DEHYDROGENASE YLII"/>
    <property type="match status" value="1"/>
</dbReference>
<dbReference type="Proteomes" id="UP000316714">
    <property type="component" value="Unassembled WGS sequence"/>
</dbReference>
<dbReference type="PANTHER" id="PTHR19328">
    <property type="entry name" value="HEDGEHOG-INTERACTING PROTEIN"/>
    <property type="match status" value="1"/>
</dbReference>
<dbReference type="InterPro" id="IPR018247">
    <property type="entry name" value="EF_Hand_1_Ca_BS"/>
</dbReference>
<evidence type="ECO:0000259" key="1">
    <source>
        <dbReference type="Pfam" id="PF07995"/>
    </source>
</evidence>
<dbReference type="AlphaFoldDB" id="A0A5C5V9K8"/>
<organism evidence="2 3">
    <name type="scientific">Posidoniimonas corsicana</name>
    <dbReference type="NCBI Taxonomy" id="1938618"/>
    <lineage>
        <taxon>Bacteria</taxon>
        <taxon>Pseudomonadati</taxon>
        <taxon>Planctomycetota</taxon>
        <taxon>Planctomycetia</taxon>
        <taxon>Pirellulales</taxon>
        <taxon>Lacipirellulaceae</taxon>
        <taxon>Posidoniimonas</taxon>
    </lineage>
</organism>
<evidence type="ECO:0000313" key="3">
    <source>
        <dbReference type="Proteomes" id="UP000316714"/>
    </source>
</evidence>
<dbReference type="SUPFAM" id="SSF49899">
    <property type="entry name" value="Concanavalin A-like lectins/glucanases"/>
    <property type="match status" value="1"/>
</dbReference>
<dbReference type="RefSeq" id="WP_146561356.1">
    <property type="nucleotide sequence ID" value="NZ_SIHJ01000001.1"/>
</dbReference>
<dbReference type="EMBL" id="SIHJ01000001">
    <property type="protein sequence ID" value="TWT35296.1"/>
    <property type="molecule type" value="Genomic_DNA"/>
</dbReference>
<accession>A0A5C5V9K8</accession>
<dbReference type="Gene3D" id="2.60.120.200">
    <property type="match status" value="1"/>
</dbReference>
<dbReference type="Pfam" id="PF13385">
    <property type="entry name" value="Laminin_G_3"/>
    <property type="match status" value="1"/>
</dbReference>
<protein>
    <recommendedName>
        <fullName evidence="1">Glucose/Sorbosone dehydrogenase domain-containing protein</fullName>
    </recommendedName>
</protein>
<dbReference type="InterPro" id="IPR012938">
    <property type="entry name" value="Glc/Sorbosone_DH"/>
</dbReference>
<evidence type="ECO:0000313" key="2">
    <source>
        <dbReference type="EMBL" id="TWT35296.1"/>
    </source>
</evidence>
<dbReference type="Gene3D" id="2.120.10.30">
    <property type="entry name" value="TolB, C-terminal domain"/>
    <property type="match status" value="1"/>
</dbReference>
<proteinExistence type="predicted"/>
<dbReference type="OrthoDB" id="235103at2"/>
<feature type="domain" description="Glucose/Sorbosone dehydrogenase" evidence="1">
    <location>
        <begin position="68"/>
        <end position="318"/>
    </location>
</feature>
<name>A0A5C5V9K8_9BACT</name>
<dbReference type="GO" id="GO:0000272">
    <property type="term" value="P:polysaccharide catabolic process"/>
    <property type="evidence" value="ECO:0007669"/>
    <property type="project" value="InterPro"/>
</dbReference>
<gene>
    <name evidence="2" type="ORF">KOR34_01840</name>
</gene>
<sequence>MKHSLAAIAVVVSAVVFPPRVTSQGYRLERIAAGLNQPTYVTQAPGDPANILYYTERTDDANPGFSATNNMGSIWRYDVQTASRTQVFNFDRFVTQDTGLIGVAFHPDFNVQGASGFGKMYVTSAEASATAVNRVEEFDVDISGPSPTYQATPSRLLLEYDNNQQLNHTINWIGFDPTATGSERDYLYISTGDGSYGNAVNGGQSPNGRPSQNPSDIAGKMLRVDVMGADAYPADDSKNFAIPASNPIPAYNAANPGTPITGLGEAWLTGLRNVYRASFDSQTGDLWMGDVGETTWEEVNFLKAGTNTGGPPIDYGWPEREGTIDSGIPGSTGATVNPFTGAVALNPLQQFPHDGGGEAVIGGYLYRGPVAELQGKYFYADFPTTGDAAQVWSLEFDRDTPTGSYNGDNGVNTDISALWQSLVVDPADPSYQPDSTFTSSAGLDHIVSFGTDNAGNLYLVDFGNGQGFFGQYPGAGAGEIFRVTPTAGFTLTVNRDTGEVTLVNDSGAPIDVSGYSLTSLHGAIDPDAITPIAGRLDASPGGDGSVDPDDVWQVTSAPDSMAEFAESTTGAATLADQAGFELSAEDLIDGQGLWVRSIYEDLQLTVTVGGVMLAADVEFVGNGGQPFARSDLNFNGEIDPGDWTAFKPNHLTDLAGLTAAETYRLGDLDGDGDNDYDDFLLFRSDYIGALGAGAFQSLLQVPEPSGGLLTLLAAGAAAGLSGRRRRAFARAAAIACCVVLASTQTAQAVLVHQYTFNDGTASDLIGGAHGALSGDANIELGVVDLPGDGDDFVNLPGGVIQINDYTDATFEAWFSYRGGGAWQRVFDFGSTNFSGQGRDYLFFTPNSGAGDHRAAITDNGGGGDEDVAVGGPTLNVDEAYHVAVVVDDTQNNRLSVYINGQLAGDTFLSVSMDELDNDNAYLGRSNYNADDNLNGAIDEFRIYNHALSAQEVLDSFTAGPVPLDSLGITVNTVTGGVTLSNANAAPIDLNYYRVSSAAGALNAEGWVSLDEQGIDSTGPGEGESWDELGEPGPTVVSEAYLLAGTSVGPGSELPLGNLFDPSVFGAGADGDLQFRFGLPGAELQDGDVTYVTPDPLDGDFNDDGQVDAADYTVWRDSLGSTTDLTADGDGDGVVDNDDYLIWRWGYGAAAESVSQAAAPEPAAVALSVVGLVVVAVGRGRSTATRRRRLAG</sequence>
<reference evidence="2 3" key="1">
    <citation type="submission" date="2019-02" db="EMBL/GenBank/DDBJ databases">
        <title>Deep-cultivation of Planctomycetes and their phenomic and genomic characterization uncovers novel biology.</title>
        <authorList>
            <person name="Wiegand S."/>
            <person name="Jogler M."/>
            <person name="Boedeker C."/>
            <person name="Pinto D."/>
            <person name="Vollmers J."/>
            <person name="Rivas-Marin E."/>
            <person name="Kohn T."/>
            <person name="Peeters S.H."/>
            <person name="Heuer A."/>
            <person name="Rast P."/>
            <person name="Oberbeckmann S."/>
            <person name="Bunk B."/>
            <person name="Jeske O."/>
            <person name="Meyerdierks A."/>
            <person name="Storesund J.E."/>
            <person name="Kallscheuer N."/>
            <person name="Luecker S."/>
            <person name="Lage O.M."/>
            <person name="Pohl T."/>
            <person name="Merkel B.J."/>
            <person name="Hornburger P."/>
            <person name="Mueller R.-W."/>
            <person name="Bruemmer F."/>
            <person name="Labrenz M."/>
            <person name="Spormann A.M."/>
            <person name="Op Den Camp H."/>
            <person name="Overmann J."/>
            <person name="Amann R."/>
            <person name="Jetten M.S.M."/>
            <person name="Mascher T."/>
            <person name="Medema M.H."/>
            <person name="Devos D.P."/>
            <person name="Kaster A.-K."/>
            <person name="Ovreas L."/>
            <person name="Rohde M."/>
            <person name="Galperin M.Y."/>
            <person name="Jogler C."/>
        </authorList>
    </citation>
    <scope>NUCLEOTIDE SEQUENCE [LARGE SCALE GENOMIC DNA]</scope>
    <source>
        <strain evidence="2 3">KOR34</strain>
    </source>
</reference>
<dbReference type="Gene3D" id="1.10.1330.10">
    <property type="entry name" value="Dockerin domain"/>
    <property type="match status" value="1"/>
</dbReference>
<dbReference type="InterPro" id="IPR011042">
    <property type="entry name" value="6-blade_b-propeller_TolB-like"/>
</dbReference>
<dbReference type="PROSITE" id="PS00018">
    <property type="entry name" value="EF_HAND_1"/>
    <property type="match status" value="1"/>
</dbReference>
<dbReference type="InterPro" id="IPR036439">
    <property type="entry name" value="Dockerin_dom_sf"/>
</dbReference>